<evidence type="ECO:0000259" key="1">
    <source>
        <dbReference type="Pfam" id="PF00248"/>
    </source>
</evidence>
<accession>A0ABT4GMF0</accession>
<dbReference type="CDD" id="cd19090">
    <property type="entry name" value="AKR_AKR15A-like"/>
    <property type="match status" value="1"/>
</dbReference>
<sequence length="332" mass="36045">MQTISESEEHSMTNALLSQRLLGSTGLLISPLCIGAAPLGDMPETFQYSTSEEQALVTLRTAFESPINFLDTAAAYGEGESERRIGKAIRANGGLPAGYVLATKADRDFVTGDFSGEQIKRSIEGSLERLGLDRLQYVYIHDPEHTTFENVMGSGGPLEVLQKFQEQGVIDHIGISGGPIDMLIRYVETGAFSAVETHNRYTLLNRAAEPLLDVASRLGVAVINAAPYGSGILAKGPEAYARYAYSEASPLVLERARMFAKTCLEYNVPLAAAALQFSLRDSRIASTVVGMSKPERIALTLELANYPIAPELWPALDAFGYDTEDPEENRFA</sequence>
<dbReference type="InterPro" id="IPR020471">
    <property type="entry name" value="AKR"/>
</dbReference>
<evidence type="ECO:0000313" key="3">
    <source>
        <dbReference type="Proteomes" id="UP001527099"/>
    </source>
</evidence>
<gene>
    <name evidence="2" type="ORF">M5X19_31695</name>
</gene>
<feature type="domain" description="NADP-dependent oxidoreductase" evidence="1">
    <location>
        <begin position="31"/>
        <end position="318"/>
    </location>
</feature>
<dbReference type="SUPFAM" id="SSF51430">
    <property type="entry name" value="NAD(P)-linked oxidoreductase"/>
    <property type="match status" value="1"/>
</dbReference>
<comment type="caution">
    <text evidence="2">The sequence shown here is derived from an EMBL/GenBank/DDBJ whole genome shotgun (WGS) entry which is preliminary data.</text>
</comment>
<dbReference type="PANTHER" id="PTHR42686:SF1">
    <property type="entry name" value="GH17980P-RELATED"/>
    <property type="match status" value="1"/>
</dbReference>
<dbReference type="Proteomes" id="UP001527099">
    <property type="component" value="Unassembled WGS sequence"/>
</dbReference>
<dbReference type="Gene3D" id="3.20.20.100">
    <property type="entry name" value="NADP-dependent oxidoreductase domain"/>
    <property type="match status" value="1"/>
</dbReference>
<evidence type="ECO:0000313" key="2">
    <source>
        <dbReference type="EMBL" id="MCY9697388.1"/>
    </source>
</evidence>
<name>A0ABT4GMF0_9BACL</name>
<dbReference type="EMBL" id="JAMDMX010000140">
    <property type="protein sequence ID" value="MCY9697388.1"/>
    <property type="molecule type" value="Genomic_DNA"/>
</dbReference>
<dbReference type="PANTHER" id="PTHR42686">
    <property type="entry name" value="GH17980P-RELATED"/>
    <property type="match status" value="1"/>
</dbReference>
<dbReference type="InterPro" id="IPR036812">
    <property type="entry name" value="NAD(P)_OxRdtase_dom_sf"/>
</dbReference>
<protein>
    <submittedName>
        <fullName evidence="2">Aldo/keto reductase</fullName>
    </submittedName>
</protein>
<keyword evidence="3" id="KW-1185">Reference proteome</keyword>
<dbReference type="RefSeq" id="WP_268618151.1">
    <property type="nucleotide sequence ID" value="NZ_JAMDMX010000140.1"/>
</dbReference>
<organism evidence="2 3">
    <name type="scientific">Paenibacillus alginolyticus</name>
    <dbReference type="NCBI Taxonomy" id="59839"/>
    <lineage>
        <taxon>Bacteria</taxon>
        <taxon>Bacillati</taxon>
        <taxon>Bacillota</taxon>
        <taxon>Bacilli</taxon>
        <taxon>Bacillales</taxon>
        <taxon>Paenibacillaceae</taxon>
        <taxon>Paenibacillus</taxon>
    </lineage>
</organism>
<dbReference type="InterPro" id="IPR023210">
    <property type="entry name" value="NADP_OxRdtase_dom"/>
</dbReference>
<reference evidence="2 3" key="1">
    <citation type="submission" date="2022-05" db="EMBL/GenBank/DDBJ databases">
        <title>Genome Sequencing of Bee-Associated Microbes.</title>
        <authorList>
            <person name="Dunlap C."/>
        </authorList>
    </citation>
    <scope>NUCLEOTIDE SEQUENCE [LARGE SCALE GENOMIC DNA]</scope>
    <source>
        <strain evidence="2 3">NRRL B-14421</strain>
    </source>
</reference>
<proteinExistence type="predicted"/>
<dbReference type="Pfam" id="PF00248">
    <property type="entry name" value="Aldo_ket_red"/>
    <property type="match status" value="1"/>
</dbReference>